<sequence>MIRMLFLCLIFFVTILFFIKKTTWKKRHDRVFACRPHSNSSVSSSMTANGPRSYPLIGSTLSFNKNRRRLLQWYTELLPNPENVEYILKTNFFNFPKGKPFTDLLGDLLGKGIFNVDGHSWSSQRKLASHEFSTRSLRSFAFKALKEEVENRLVPVLSAVADVGTTLDMQDVLKRFAFDVVCKVSLGWDPDCLDLTRPVNALAQAFDTAAEISARRATEPVYAVWKVKRLVNVGSERRLSEAIRTVHVLVSEIVRDKKKTAGHDGESVRDMVISFIMAGREAHCLEQATPAMTWLFWLLTENDDVERKLLEEVDPLISLGLGFEELKEMSYTKACLCEAMRLYPPVSWDSKHAANNDVLPDGTRVKKGDKVTYFPYGMGRMEKLWGKDWEEFEPNRWFESEPGSAEPVLKPAGPRVCVGKEMAFMQMKYIVGSVLSRFFVSLLTAHMAGGLKVNIKRREVKSHTSLTKKIYTII</sequence>
<dbReference type="EMBL" id="MT145815">
    <property type="protein sequence ID" value="QWK52362.1"/>
    <property type="molecule type" value="Genomic_DNA"/>
</dbReference>
<dbReference type="SUPFAM" id="SSF48264">
    <property type="entry name" value="Cytochrome P450"/>
    <property type="match status" value="1"/>
</dbReference>
<dbReference type="GO" id="GO:0020037">
    <property type="term" value="F:heme binding"/>
    <property type="evidence" value="ECO:0007669"/>
    <property type="project" value="InterPro"/>
</dbReference>
<keyword evidence="6" id="KW-0408">Iron</keyword>
<evidence type="ECO:0000256" key="3">
    <source>
        <dbReference type="ARBA" id="ARBA00022617"/>
    </source>
</evidence>
<evidence type="ECO:0000256" key="4">
    <source>
        <dbReference type="ARBA" id="ARBA00022723"/>
    </source>
</evidence>
<dbReference type="Pfam" id="PF00067">
    <property type="entry name" value="p450"/>
    <property type="match status" value="1"/>
</dbReference>
<evidence type="ECO:0000256" key="6">
    <source>
        <dbReference type="ARBA" id="ARBA00023004"/>
    </source>
</evidence>
<dbReference type="AlphaFoldDB" id="A0A8F0FU69"/>
<proteinExistence type="inferred from homology"/>
<comment type="similarity">
    <text evidence="2">Belongs to the cytochrome P450 family.</text>
</comment>
<dbReference type="PRINTS" id="PR00385">
    <property type="entry name" value="P450"/>
</dbReference>
<keyword evidence="4" id="KW-0479">Metal-binding</keyword>
<reference evidence="9" key="1">
    <citation type="submission" date="2020-03" db="EMBL/GenBank/DDBJ databases">
        <title>An insight into accumulation patterns and metabolic pathway genes of glucosinolates in Isatis indigotica.</title>
        <authorList>
            <person name="Zhang T."/>
            <person name="Hu X."/>
            <person name="Yang S."/>
        </authorList>
    </citation>
    <scope>NUCLEOTIDE SEQUENCE</scope>
</reference>
<dbReference type="InterPro" id="IPR036396">
    <property type="entry name" value="Cyt_P450_sf"/>
</dbReference>
<keyword evidence="8" id="KW-1133">Transmembrane helix</keyword>
<accession>A0A8F0FU69</accession>
<dbReference type="GO" id="GO:0016705">
    <property type="term" value="F:oxidoreductase activity, acting on paired donors, with incorporation or reduction of molecular oxygen"/>
    <property type="evidence" value="ECO:0007669"/>
    <property type="project" value="InterPro"/>
</dbReference>
<dbReference type="PANTHER" id="PTHR24296">
    <property type="entry name" value="CYTOCHROME P450"/>
    <property type="match status" value="1"/>
</dbReference>
<keyword evidence="5" id="KW-0560">Oxidoreductase</keyword>
<evidence type="ECO:0000313" key="9">
    <source>
        <dbReference type="EMBL" id="QWK52362.1"/>
    </source>
</evidence>
<feature type="transmembrane region" description="Helical" evidence="8">
    <location>
        <begin position="429"/>
        <end position="451"/>
    </location>
</feature>
<dbReference type="GO" id="GO:0005506">
    <property type="term" value="F:iron ion binding"/>
    <property type="evidence" value="ECO:0007669"/>
    <property type="project" value="InterPro"/>
</dbReference>
<dbReference type="CDD" id="cd11064">
    <property type="entry name" value="CYP86A"/>
    <property type="match status" value="1"/>
</dbReference>
<comment type="cofactor">
    <cofactor evidence="1">
        <name>heme</name>
        <dbReference type="ChEBI" id="CHEBI:30413"/>
    </cofactor>
</comment>
<evidence type="ECO:0000256" key="2">
    <source>
        <dbReference type="ARBA" id="ARBA00010617"/>
    </source>
</evidence>
<name>A0A8F0FU69_ISATI</name>
<gene>
    <name evidence="9" type="primary">CYP94B3-1</name>
</gene>
<evidence type="ECO:0000256" key="5">
    <source>
        <dbReference type="ARBA" id="ARBA00023002"/>
    </source>
</evidence>
<protein>
    <submittedName>
        <fullName evidence="9">Cytochrome P450 94B3-1</fullName>
    </submittedName>
</protein>
<evidence type="ECO:0000256" key="1">
    <source>
        <dbReference type="ARBA" id="ARBA00001971"/>
    </source>
</evidence>
<evidence type="ECO:0000256" key="8">
    <source>
        <dbReference type="SAM" id="Phobius"/>
    </source>
</evidence>
<keyword evidence="7" id="KW-0503">Monooxygenase</keyword>
<evidence type="ECO:0000256" key="7">
    <source>
        <dbReference type="ARBA" id="ARBA00023033"/>
    </source>
</evidence>
<organism evidence="9">
    <name type="scientific">Isatis tinctoria</name>
    <name type="common">Dyer's woad</name>
    <name type="synonym">Isatis indigotica</name>
    <dbReference type="NCBI Taxonomy" id="161756"/>
    <lineage>
        <taxon>Eukaryota</taxon>
        <taxon>Viridiplantae</taxon>
        <taxon>Streptophyta</taxon>
        <taxon>Embryophyta</taxon>
        <taxon>Tracheophyta</taxon>
        <taxon>Spermatophyta</taxon>
        <taxon>Magnoliopsida</taxon>
        <taxon>eudicotyledons</taxon>
        <taxon>Gunneridae</taxon>
        <taxon>Pentapetalae</taxon>
        <taxon>rosids</taxon>
        <taxon>malvids</taxon>
        <taxon>Brassicales</taxon>
        <taxon>Brassicaceae</taxon>
        <taxon>Isatideae</taxon>
        <taxon>Isatis</taxon>
    </lineage>
</organism>
<dbReference type="InterPro" id="IPR001128">
    <property type="entry name" value="Cyt_P450"/>
</dbReference>
<dbReference type="Gene3D" id="1.10.630.10">
    <property type="entry name" value="Cytochrome P450"/>
    <property type="match status" value="1"/>
</dbReference>
<keyword evidence="8" id="KW-0812">Transmembrane</keyword>
<keyword evidence="8" id="KW-0472">Membrane</keyword>
<keyword evidence="3" id="KW-0349">Heme</keyword>
<dbReference type="GO" id="GO:0004497">
    <property type="term" value="F:monooxygenase activity"/>
    <property type="evidence" value="ECO:0007669"/>
    <property type="project" value="UniProtKB-KW"/>
</dbReference>